<keyword evidence="3" id="KW-1185">Reference proteome</keyword>
<evidence type="ECO:0008006" key="4">
    <source>
        <dbReference type="Google" id="ProtNLM"/>
    </source>
</evidence>
<keyword evidence="1" id="KW-0732">Signal</keyword>
<gene>
    <name evidence="2" type="ORF">G6O67_008472</name>
</gene>
<proteinExistence type="predicted"/>
<name>A0A8H4LS88_9HYPO</name>
<feature type="chain" id="PRO_5034576479" description="Secreted protein" evidence="1">
    <location>
        <begin position="16"/>
        <end position="94"/>
    </location>
</feature>
<dbReference type="Proteomes" id="UP000557566">
    <property type="component" value="Unassembled WGS sequence"/>
</dbReference>
<comment type="caution">
    <text evidence="2">The sequence shown here is derived from an EMBL/GenBank/DDBJ whole genome shotgun (WGS) entry which is preliminary data.</text>
</comment>
<organism evidence="2 3">
    <name type="scientific">Ophiocordyceps sinensis</name>
    <dbReference type="NCBI Taxonomy" id="72228"/>
    <lineage>
        <taxon>Eukaryota</taxon>
        <taxon>Fungi</taxon>
        <taxon>Dikarya</taxon>
        <taxon>Ascomycota</taxon>
        <taxon>Pezizomycotina</taxon>
        <taxon>Sordariomycetes</taxon>
        <taxon>Hypocreomycetidae</taxon>
        <taxon>Hypocreales</taxon>
        <taxon>Ophiocordycipitaceae</taxon>
        <taxon>Ophiocordyceps</taxon>
    </lineage>
</organism>
<dbReference type="EMBL" id="JAAVMX010000011">
    <property type="protein sequence ID" value="KAF4504305.1"/>
    <property type="molecule type" value="Genomic_DNA"/>
</dbReference>
<sequence>MLSLLLLSGLLGVSANPVNAGAELDNQHEIQSRQTASGCGYFSSMRHCIYKVCECAEDRYYLINEDRVKAGGHGCDPPWGFLATGYENIHGFCA</sequence>
<evidence type="ECO:0000313" key="2">
    <source>
        <dbReference type="EMBL" id="KAF4504305.1"/>
    </source>
</evidence>
<dbReference type="OrthoDB" id="5238343at2759"/>
<reference evidence="2 3" key="1">
    <citation type="journal article" date="2020" name="Genome Biol. Evol.">
        <title>A new high-quality draft genome assembly of the Chinese cordyceps Ophiocordyceps sinensis.</title>
        <authorList>
            <person name="Shu R."/>
            <person name="Zhang J."/>
            <person name="Meng Q."/>
            <person name="Zhang H."/>
            <person name="Zhou G."/>
            <person name="Li M."/>
            <person name="Wu P."/>
            <person name="Zhao Y."/>
            <person name="Chen C."/>
            <person name="Qin Q."/>
        </authorList>
    </citation>
    <scope>NUCLEOTIDE SEQUENCE [LARGE SCALE GENOMIC DNA]</scope>
    <source>
        <strain evidence="2 3">IOZ07</strain>
    </source>
</reference>
<evidence type="ECO:0000313" key="3">
    <source>
        <dbReference type="Proteomes" id="UP000557566"/>
    </source>
</evidence>
<feature type="signal peptide" evidence="1">
    <location>
        <begin position="1"/>
        <end position="15"/>
    </location>
</feature>
<dbReference type="AlphaFoldDB" id="A0A8H4LS88"/>
<evidence type="ECO:0000256" key="1">
    <source>
        <dbReference type="SAM" id="SignalP"/>
    </source>
</evidence>
<accession>A0A8H4LS88</accession>
<protein>
    <recommendedName>
        <fullName evidence="4">Secreted protein</fullName>
    </recommendedName>
</protein>